<keyword evidence="1" id="KW-0472">Membrane</keyword>
<keyword evidence="1" id="KW-0812">Transmembrane</keyword>
<protein>
    <submittedName>
        <fullName evidence="2">Uncharacterized protein</fullName>
    </submittedName>
</protein>
<dbReference type="RefSeq" id="WP_146453290.1">
    <property type="nucleotide sequence ID" value="NZ_SJPS01000021.1"/>
</dbReference>
<gene>
    <name evidence="2" type="ORF">Pla144_51030</name>
</gene>
<organism evidence="2 3">
    <name type="scientific">Bythopirellula polymerisocia</name>
    <dbReference type="NCBI Taxonomy" id="2528003"/>
    <lineage>
        <taxon>Bacteria</taxon>
        <taxon>Pseudomonadati</taxon>
        <taxon>Planctomycetota</taxon>
        <taxon>Planctomycetia</taxon>
        <taxon>Pirellulales</taxon>
        <taxon>Lacipirellulaceae</taxon>
        <taxon>Bythopirellula</taxon>
    </lineage>
</organism>
<evidence type="ECO:0000256" key="1">
    <source>
        <dbReference type="SAM" id="Phobius"/>
    </source>
</evidence>
<comment type="caution">
    <text evidence="2">The sequence shown here is derived from an EMBL/GenBank/DDBJ whole genome shotgun (WGS) entry which is preliminary data.</text>
</comment>
<evidence type="ECO:0000313" key="3">
    <source>
        <dbReference type="Proteomes" id="UP000318437"/>
    </source>
</evidence>
<dbReference type="EMBL" id="SJPS01000021">
    <property type="protein sequence ID" value="TWU17601.1"/>
    <property type="molecule type" value="Genomic_DNA"/>
</dbReference>
<proteinExistence type="predicted"/>
<accession>A0A5C6C1U3</accession>
<feature type="transmembrane region" description="Helical" evidence="1">
    <location>
        <begin position="372"/>
        <end position="390"/>
    </location>
</feature>
<name>A0A5C6C1U3_9BACT</name>
<dbReference type="AlphaFoldDB" id="A0A5C6C1U3"/>
<dbReference type="Proteomes" id="UP000318437">
    <property type="component" value="Unassembled WGS sequence"/>
</dbReference>
<keyword evidence="1" id="KW-1133">Transmembrane helix</keyword>
<sequence length="400" mass="45648">MNRITRRFSFGQARCALGQVVWNCGAVITSGLLFYLTTCPCFGVEDKLVNDSEGDFFNNVMDEMASERAKIIRGVCVANGSRTYTLPSGEGDVSSASFFCSFDVSAGNLRFDRTEPQVLLARREKDNEWTVQVQKPNESRFIRTFEMTAQYSAASRRIDKKPRDFLPRNPSEVPFDIRAAGVLSWPTFLKGERVEDILSQLRCVSPTDITESDSGIVVINWSNALQKTSLWIDTHNGFTPVRFEGRQRSTPTENSTWMDEPVIRNIVSWKKINDTWIPVNFLFESRQPFVLDSKTDDKMSYVFVKYDVQIQWSAVNEPIPSEHFDPSKLDLPTGTWVVEHRREEPVVEQIVGSDYKLRGYWPIAENREVTPVYWIAITCSAIAVLLFLIARKTWKSTCIG</sequence>
<evidence type="ECO:0000313" key="2">
    <source>
        <dbReference type="EMBL" id="TWU17601.1"/>
    </source>
</evidence>
<keyword evidence="3" id="KW-1185">Reference proteome</keyword>
<dbReference type="OrthoDB" id="250178at2"/>
<reference evidence="2 3" key="1">
    <citation type="submission" date="2019-02" db="EMBL/GenBank/DDBJ databases">
        <title>Deep-cultivation of Planctomycetes and their phenomic and genomic characterization uncovers novel biology.</title>
        <authorList>
            <person name="Wiegand S."/>
            <person name="Jogler M."/>
            <person name="Boedeker C."/>
            <person name="Pinto D."/>
            <person name="Vollmers J."/>
            <person name="Rivas-Marin E."/>
            <person name="Kohn T."/>
            <person name="Peeters S.H."/>
            <person name="Heuer A."/>
            <person name="Rast P."/>
            <person name="Oberbeckmann S."/>
            <person name="Bunk B."/>
            <person name="Jeske O."/>
            <person name="Meyerdierks A."/>
            <person name="Storesund J.E."/>
            <person name="Kallscheuer N."/>
            <person name="Luecker S."/>
            <person name="Lage O.M."/>
            <person name="Pohl T."/>
            <person name="Merkel B.J."/>
            <person name="Hornburger P."/>
            <person name="Mueller R.-W."/>
            <person name="Bruemmer F."/>
            <person name="Labrenz M."/>
            <person name="Spormann A.M."/>
            <person name="Op Den Camp H."/>
            <person name="Overmann J."/>
            <person name="Amann R."/>
            <person name="Jetten M.S.M."/>
            <person name="Mascher T."/>
            <person name="Medema M.H."/>
            <person name="Devos D.P."/>
            <person name="Kaster A.-K."/>
            <person name="Ovreas L."/>
            <person name="Rohde M."/>
            <person name="Galperin M.Y."/>
            <person name="Jogler C."/>
        </authorList>
    </citation>
    <scope>NUCLEOTIDE SEQUENCE [LARGE SCALE GENOMIC DNA]</scope>
    <source>
        <strain evidence="2 3">Pla144</strain>
    </source>
</reference>